<dbReference type="Proteomes" id="UP001155128">
    <property type="component" value="Unassembled WGS sequence"/>
</dbReference>
<gene>
    <name evidence="1" type="ORF">NDO55_09870</name>
</gene>
<dbReference type="PANTHER" id="PTHR11220">
    <property type="entry name" value="HEME-BINDING PROTEIN-RELATED"/>
    <property type="match status" value="1"/>
</dbReference>
<organism evidence="1 2">
    <name type="scientific">Sphingomicrobium sediminis</name>
    <dbReference type="NCBI Taxonomy" id="2950949"/>
    <lineage>
        <taxon>Bacteria</taxon>
        <taxon>Pseudomonadati</taxon>
        <taxon>Pseudomonadota</taxon>
        <taxon>Alphaproteobacteria</taxon>
        <taxon>Sphingomonadales</taxon>
        <taxon>Sphingomonadaceae</taxon>
        <taxon>Sphingomicrobium</taxon>
    </lineage>
</organism>
<dbReference type="EMBL" id="JAMSHT010000001">
    <property type="protein sequence ID" value="MCM8558128.1"/>
    <property type="molecule type" value="Genomic_DNA"/>
</dbReference>
<dbReference type="Gene3D" id="3.20.80.10">
    <property type="entry name" value="Regulatory factor, effector binding domain"/>
    <property type="match status" value="1"/>
</dbReference>
<dbReference type="InterPro" id="IPR006917">
    <property type="entry name" value="SOUL_heme-bd"/>
</dbReference>
<dbReference type="AlphaFoldDB" id="A0A9X2J2C2"/>
<evidence type="ECO:0000313" key="2">
    <source>
        <dbReference type="Proteomes" id="UP001155128"/>
    </source>
</evidence>
<accession>A0A9X2J2C2</accession>
<dbReference type="RefSeq" id="WP_252114799.1">
    <property type="nucleotide sequence ID" value="NZ_JAMSHT010000001.1"/>
</dbReference>
<comment type="caution">
    <text evidence="1">The sequence shown here is derived from an EMBL/GenBank/DDBJ whole genome shotgun (WGS) entry which is preliminary data.</text>
</comment>
<dbReference type="InterPro" id="IPR011256">
    <property type="entry name" value="Reg_factor_effector_dom_sf"/>
</dbReference>
<dbReference type="Pfam" id="PF04832">
    <property type="entry name" value="SOUL"/>
    <property type="match status" value="1"/>
</dbReference>
<dbReference type="SUPFAM" id="SSF55136">
    <property type="entry name" value="Probable bacterial effector-binding domain"/>
    <property type="match status" value="1"/>
</dbReference>
<proteinExistence type="predicted"/>
<protein>
    <submittedName>
        <fullName evidence="1">Heme-binding protein</fullName>
    </submittedName>
</protein>
<dbReference type="PANTHER" id="PTHR11220:SF1">
    <property type="entry name" value="HEME-BINDING PROTEIN 2"/>
    <property type="match status" value="1"/>
</dbReference>
<evidence type="ECO:0000313" key="1">
    <source>
        <dbReference type="EMBL" id="MCM8558128.1"/>
    </source>
</evidence>
<sequence>MERKVKWLLGGGLAAGFVLAGGLRYLAKERATPEPPHLTVREEGPFAIRDYAAIWVAETVAYGDRRDAIRSGFRTLSDYIFGHSHDGDTIDMTVPVIEEADGEGRWRIRFVMPDGETPDTLPEPPPGVTLKQLPATRVGVVEFSGRPEEVNMGEQEARLRRWLHDVDTHDAADKPLYAFYSSPAVPGPMRRNEVWLPIPLEPPVAT</sequence>
<reference evidence="1" key="1">
    <citation type="submission" date="2022-06" db="EMBL/GenBank/DDBJ databases">
        <title>Sphingomicrobium sedimins sp. nov., a marine bacterium isolated from tidal flat.</title>
        <authorList>
            <person name="Kim C.-H."/>
            <person name="Yoo Y."/>
            <person name="Kim J.-J."/>
        </authorList>
    </citation>
    <scope>NUCLEOTIDE SEQUENCE</scope>
    <source>
        <strain evidence="1">GRR-S6-50</strain>
    </source>
</reference>
<name>A0A9X2J2C2_9SPHN</name>
<keyword evidence="2" id="KW-1185">Reference proteome</keyword>